<gene>
    <name evidence="4" type="ORF">FA09DRAFT_91784</name>
</gene>
<dbReference type="Proteomes" id="UP000245946">
    <property type="component" value="Unassembled WGS sequence"/>
</dbReference>
<keyword evidence="5" id="KW-1185">Reference proteome</keyword>
<dbReference type="Gene3D" id="3.50.50.60">
    <property type="entry name" value="FAD/NAD(P)-binding domain"/>
    <property type="match status" value="1"/>
</dbReference>
<sequence>MAEGADEDRLHGALLNQLWDLTPNNELIGAESFDTRPIFGAPSIFARRSLIQAELYRLATSPERAGAVPRIIDGLTITAIDAEAGRVTCSDGQVFCGDLVVGADGIRSVARRAVTSSPDDSIGGISNTGLVGYMSIVPAVYFAETPELAFMTTPGQQGIAQWSDNASNVHRVLAYPCSAEHFEVFGFAREGAWTDALDANRSSILHDIPAAAVQQDFASFAPCIRNMLTVAGQSASSRSRACIAHTFASTEISLWRIRDTKPLPASAWTKGRICLTGDAAHAVTPRE</sequence>
<evidence type="ECO:0000313" key="5">
    <source>
        <dbReference type="Proteomes" id="UP000245946"/>
    </source>
</evidence>
<dbReference type="STRING" id="58919.A0A316Z8L8"/>
<proteinExistence type="inferred from homology"/>
<accession>A0A316Z8L8</accession>
<name>A0A316Z8L8_9BASI</name>
<dbReference type="GO" id="GO:0004497">
    <property type="term" value="F:monooxygenase activity"/>
    <property type="evidence" value="ECO:0007669"/>
    <property type="project" value="UniProtKB-KW"/>
</dbReference>
<dbReference type="AlphaFoldDB" id="A0A316Z8L8"/>
<dbReference type="GeneID" id="37273440"/>
<evidence type="ECO:0000256" key="1">
    <source>
        <dbReference type="ARBA" id="ARBA00007992"/>
    </source>
</evidence>
<dbReference type="PANTHER" id="PTHR13789:SF314">
    <property type="entry name" value="FAD-BINDING DOMAIN-CONTAINING PROTEIN"/>
    <property type="match status" value="1"/>
</dbReference>
<evidence type="ECO:0000256" key="2">
    <source>
        <dbReference type="ARBA" id="ARBA00023002"/>
    </source>
</evidence>
<dbReference type="OrthoDB" id="9993796at2759"/>
<evidence type="ECO:0000313" key="4">
    <source>
        <dbReference type="EMBL" id="PWN96513.1"/>
    </source>
</evidence>
<dbReference type="RefSeq" id="XP_025596792.1">
    <property type="nucleotide sequence ID" value="XM_025745896.1"/>
</dbReference>
<dbReference type="InterPro" id="IPR036188">
    <property type="entry name" value="FAD/NAD-bd_sf"/>
</dbReference>
<comment type="similarity">
    <text evidence="1">Belongs to the paxM FAD-dependent monooxygenase family.</text>
</comment>
<evidence type="ECO:0000256" key="3">
    <source>
        <dbReference type="ARBA" id="ARBA00023033"/>
    </source>
</evidence>
<keyword evidence="2" id="KW-0560">Oxidoreductase</keyword>
<organism evidence="4 5">
    <name type="scientific">Tilletiopsis washingtonensis</name>
    <dbReference type="NCBI Taxonomy" id="58919"/>
    <lineage>
        <taxon>Eukaryota</taxon>
        <taxon>Fungi</taxon>
        <taxon>Dikarya</taxon>
        <taxon>Basidiomycota</taxon>
        <taxon>Ustilaginomycotina</taxon>
        <taxon>Exobasidiomycetes</taxon>
        <taxon>Entylomatales</taxon>
        <taxon>Entylomatales incertae sedis</taxon>
        <taxon>Tilletiopsis</taxon>
    </lineage>
</organism>
<dbReference type="EMBL" id="KZ819299">
    <property type="protein sequence ID" value="PWN96513.1"/>
    <property type="molecule type" value="Genomic_DNA"/>
</dbReference>
<keyword evidence="3" id="KW-0503">Monooxygenase</keyword>
<protein>
    <recommendedName>
        <fullName evidence="6">FAD/NAD(P)-binding domain-containing protein</fullName>
    </recommendedName>
</protein>
<reference evidence="4 5" key="1">
    <citation type="journal article" date="2018" name="Mol. Biol. Evol.">
        <title>Broad Genomic Sampling Reveals a Smut Pathogenic Ancestry of the Fungal Clade Ustilaginomycotina.</title>
        <authorList>
            <person name="Kijpornyongpan T."/>
            <person name="Mondo S.J."/>
            <person name="Barry K."/>
            <person name="Sandor L."/>
            <person name="Lee J."/>
            <person name="Lipzen A."/>
            <person name="Pangilinan J."/>
            <person name="LaButti K."/>
            <person name="Hainaut M."/>
            <person name="Henrissat B."/>
            <person name="Grigoriev I.V."/>
            <person name="Spatafora J.W."/>
            <person name="Aime M.C."/>
        </authorList>
    </citation>
    <scope>NUCLEOTIDE SEQUENCE [LARGE SCALE GENOMIC DNA]</scope>
    <source>
        <strain evidence="4 5">MCA 4186</strain>
    </source>
</reference>
<dbReference type="PANTHER" id="PTHR13789">
    <property type="entry name" value="MONOOXYGENASE"/>
    <property type="match status" value="1"/>
</dbReference>
<evidence type="ECO:0008006" key="6">
    <source>
        <dbReference type="Google" id="ProtNLM"/>
    </source>
</evidence>
<dbReference type="SUPFAM" id="SSF51905">
    <property type="entry name" value="FAD/NAD(P)-binding domain"/>
    <property type="match status" value="1"/>
</dbReference>
<dbReference type="InterPro" id="IPR050493">
    <property type="entry name" value="FAD-dep_Monooxygenase_BioMet"/>
</dbReference>